<reference evidence="1" key="3">
    <citation type="journal article" date="2019" name="BMC Res. Notes">
        <title>Complete genome sequence of the Sulfodiicoccus acidiphilus strain HS-1T, the first crenarchaeon that lacks polB3, isolated from an acidic hot spring in Ohwaku-dani, Hakone, Japan.</title>
        <authorList>
            <person name="Sakai H.D."/>
            <person name="Kurosawa N."/>
        </authorList>
    </citation>
    <scope>NUCLEOTIDE SEQUENCE</scope>
    <source>
        <strain evidence="1">HS-1</strain>
    </source>
</reference>
<reference evidence="2" key="4">
    <citation type="submission" date="2020-09" db="EMBL/GenBank/DDBJ databases">
        <authorList>
            <person name="Sun Q."/>
            <person name="Ohkuma M."/>
        </authorList>
    </citation>
    <scope>NUCLEOTIDE SEQUENCE</scope>
    <source>
        <strain evidence="2">JCM 31740</strain>
    </source>
</reference>
<dbReference type="EMBL" id="BMQS01000006">
    <property type="protein sequence ID" value="GGT92281.1"/>
    <property type="molecule type" value="Genomic_DNA"/>
</dbReference>
<organism evidence="1 3">
    <name type="scientific">Sulfodiicoccus acidiphilus</name>
    <dbReference type="NCBI Taxonomy" id="1670455"/>
    <lineage>
        <taxon>Archaea</taxon>
        <taxon>Thermoproteota</taxon>
        <taxon>Thermoprotei</taxon>
        <taxon>Sulfolobales</taxon>
        <taxon>Sulfolobaceae</taxon>
        <taxon>Sulfodiicoccus</taxon>
    </lineage>
</organism>
<evidence type="ECO:0000313" key="3">
    <source>
        <dbReference type="Proteomes" id="UP000276741"/>
    </source>
</evidence>
<dbReference type="Proteomes" id="UP000276741">
    <property type="component" value="Chromosome"/>
</dbReference>
<dbReference type="Proteomes" id="UP000616143">
    <property type="component" value="Unassembled WGS sequence"/>
</dbReference>
<evidence type="ECO:0000313" key="2">
    <source>
        <dbReference type="EMBL" id="GGT92281.1"/>
    </source>
</evidence>
<dbReference type="EMBL" id="AP018553">
    <property type="protein sequence ID" value="BBD73565.1"/>
    <property type="molecule type" value="Genomic_DNA"/>
</dbReference>
<dbReference type="AlphaFoldDB" id="A0A348B5W3"/>
<evidence type="ECO:0000313" key="1">
    <source>
        <dbReference type="EMBL" id="BBD73565.1"/>
    </source>
</evidence>
<sequence length="219" mass="24929">MLHTSLVRVDAHQHVGMRGISWREQPFDLILLNPSYKYGCNCCVDGFYQQYLWSKGRARYRQLGVFNPRCRVSLDVEFSRQLEKGIVGMVLTPTNHGYRVWEALPVVRVVERARLPLFLSVRGLTTDDVLFLLDGLDVPLVLFHHDNGIDLTGLSKFTNVYFDTADLKEETLERLPRGKVIPGSCYPYLPDANAARKFSWASKNLLDLIQVEGPRGTSS</sequence>
<accession>A0A348B5W3</accession>
<name>A0A348B5W3_9CREN</name>
<protein>
    <recommendedName>
        <fullName evidence="4">Amidohydrolase-related domain-containing protein</fullName>
    </recommendedName>
</protein>
<dbReference type="SUPFAM" id="SSF51556">
    <property type="entry name" value="Metallo-dependent hydrolases"/>
    <property type="match status" value="1"/>
</dbReference>
<keyword evidence="3" id="KW-1185">Reference proteome</keyword>
<evidence type="ECO:0008006" key="4">
    <source>
        <dbReference type="Google" id="ProtNLM"/>
    </source>
</evidence>
<reference evidence="3" key="2">
    <citation type="submission" date="2018-04" db="EMBL/GenBank/DDBJ databases">
        <title>Complete genome sequence of Sulfodiicoccus acidiphilus strain HS-1.</title>
        <authorList>
            <person name="Sakai H.D."/>
            <person name="Kurosawa N."/>
        </authorList>
    </citation>
    <scope>NUCLEOTIDE SEQUENCE [LARGE SCALE GENOMIC DNA]</scope>
    <source>
        <strain evidence="3">HS-1</strain>
    </source>
</reference>
<dbReference type="InterPro" id="IPR032466">
    <property type="entry name" value="Metal_Hydrolase"/>
</dbReference>
<gene>
    <name evidence="2" type="ORF">GCM10007116_07470</name>
    <name evidence="1" type="ORF">HS1genome_1954</name>
</gene>
<dbReference type="KEGG" id="sacd:HS1genome_1954"/>
<reference evidence="2" key="1">
    <citation type="journal article" date="2014" name="Int. J. Syst. Evol. Microbiol.">
        <title>Complete genome sequence of Corynebacterium casei LMG S-19264T (=DSM 44701T), isolated from a smear-ripened cheese.</title>
        <authorList>
            <consortium name="US DOE Joint Genome Institute (JGI-PGF)"/>
            <person name="Walter F."/>
            <person name="Albersmeier A."/>
            <person name="Kalinowski J."/>
            <person name="Ruckert C."/>
        </authorList>
    </citation>
    <scope>NUCLEOTIDE SEQUENCE</scope>
    <source>
        <strain evidence="2">JCM 31740</strain>
    </source>
</reference>
<proteinExistence type="predicted"/>